<proteinExistence type="predicted"/>
<sequence>MTTDDSNKTKGLIPPLGDQPTTPGEDFIVGHASFTPGDDSLLGGIMPTSMSGIGSSQATREIDPMVKKLVDIKQSEYSKKAILHKRLHYLFLTLGATLGIATPFLIPNDPTIAQFSSIAVVAIISFDQIFRPKEKWSLYSKATDLLQLQLFKMSGAYESDKEVIETILNTEAQILNTVPDLHEVMQQVKDSREKNA</sequence>
<keyword evidence="2" id="KW-1133">Transmembrane helix</keyword>
<protein>
    <recommendedName>
        <fullName evidence="5">DUF4231 domain-containing protein</fullName>
    </recommendedName>
</protein>
<keyword evidence="2" id="KW-0472">Membrane</keyword>
<dbReference type="EMBL" id="JAQQXP010000001">
    <property type="protein sequence ID" value="MDC8829386.1"/>
    <property type="molecule type" value="Genomic_DNA"/>
</dbReference>
<evidence type="ECO:0000313" key="3">
    <source>
        <dbReference type="EMBL" id="MDC8829386.1"/>
    </source>
</evidence>
<organism evidence="3 4">
    <name type="scientific">Alteromonas gilva</name>
    <dbReference type="NCBI Taxonomy" id="2987522"/>
    <lineage>
        <taxon>Bacteria</taxon>
        <taxon>Pseudomonadati</taxon>
        <taxon>Pseudomonadota</taxon>
        <taxon>Gammaproteobacteria</taxon>
        <taxon>Alteromonadales</taxon>
        <taxon>Alteromonadaceae</taxon>
        <taxon>Alteromonas/Salinimonas group</taxon>
        <taxon>Alteromonas</taxon>
    </lineage>
</organism>
<feature type="transmembrane region" description="Helical" evidence="2">
    <location>
        <begin position="112"/>
        <end position="130"/>
    </location>
</feature>
<evidence type="ECO:0000313" key="4">
    <source>
        <dbReference type="Proteomes" id="UP001218788"/>
    </source>
</evidence>
<accession>A0ABT5KYV4</accession>
<dbReference type="Proteomes" id="UP001218788">
    <property type="component" value="Unassembled WGS sequence"/>
</dbReference>
<feature type="region of interest" description="Disordered" evidence="1">
    <location>
        <begin position="1"/>
        <end position="25"/>
    </location>
</feature>
<evidence type="ECO:0000256" key="2">
    <source>
        <dbReference type="SAM" id="Phobius"/>
    </source>
</evidence>
<comment type="caution">
    <text evidence="3">The sequence shown here is derived from an EMBL/GenBank/DDBJ whole genome shotgun (WGS) entry which is preliminary data.</text>
</comment>
<gene>
    <name evidence="3" type="ORF">OIK42_01300</name>
</gene>
<keyword evidence="4" id="KW-1185">Reference proteome</keyword>
<evidence type="ECO:0008006" key="5">
    <source>
        <dbReference type="Google" id="ProtNLM"/>
    </source>
</evidence>
<dbReference type="RefSeq" id="WP_273637750.1">
    <property type="nucleotide sequence ID" value="NZ_JAQQXP010000001.1"/>
</dbReference>
<evidence type="ECO:0000256" key="1">
    <source>
        <dbReference type="SAM" id="MobiDB-lite"/>
    </source>
</evidence>
<keyword evidence="2" id="KW-0812">Transmembrane</keyword>
<name>A0ABT5KYV4_9ALTE</name>
<feature type="transmembrane region" description="Helical" evidence="2">
    <location>
        <begin position="87"/>
        <end position="106"/>
    </location>
</feature>
<reference evidence="3 4" key="1">
    <citation type="submission" date="2022-10" db="EMBL/GenBank/DDBJ databases">
        <title>Alteromonas sp. chi3 Genome sequencing.</title>
        <authorList>
            <person name="Park S."/>
        </authorList>
    </citation>
    <scope>NUCLEOTIDE SEQUENCE [LARGE SCALE GENOMIC DNA]</scope>
    <source>
        <strain evidence="4">chi3</strain>
    </source>
</reference>